<dbReference type="AlphaFoldDB" id="A0A821IHN5"/>
<dbReference type="Proteomes" id="UP000663862">
    <property type="component" value="Unassembled WGS sequence"/>
</dbReference>
<feature type="compositionally biased region" description="Polar residues" evidence="1">
    <location>
        <begin position="211"/>
        <end position="237"/>
    </location>
</feature>
<dbReference type="Proteomes" id="UP000663848">
    <property type="component" value="Unassembled WGS sequence"/>
</dbReference>
<gene>
    <name evidence="3" type="ORF">QYT958_LOCUS17782</name>
    <name evidence="2" type="ORF">TSG867_LOCUS26307</name>
</gene>
<evidence type="ECO:0000313" key="2">
    <source>
        <dbReference type="EMBL" id="CAF4576529.1"/>
    </source>
</evidence>
<sequence>MSSNGGCHLGLFPPYSDEEEICNLCCRLLNKIVKRQRDLYVSFLVRFFDLCRFWLQSNETSIHDSYYVILSCLPVNILTSKLSTHGTLLSSKNDYSGFAGIVKRNHMNTLYLGTFKAHCFSLILGYVLVNHEMPRIYEQLPNFGNDTLFWAIWECAQFCVMNKLKTLLEKPQETFLALEVKKYLRELDYLETLRFFAWPIDNTAKKMEASSPEQTNRSSTPSSTVNPPITLSSSGEVNVSTDKALEKCMYNAYEGAALSLPQLRKSWVQACEHEAAGNIEQAAYEYKLLLNEHFKSLSIVNETKEDSISVGLVKFLTRKVYDCYLSLH</sequence>
<name>A0A821IHN5_9BILA</name>
<comment type="caution">
    <text evidence="3">The sequence shown here is derived from an EMBL/GenBank/DDBJ whole genome shotgun (WGS) entry which is preliminary data.</text>
</comment>
<dbReference type="GO" id="GO:0000184">
    <property type="term" value="P:nuclear-transcribed mRNA catabolic process, nonsense-mediated decay"/>
    <property type="evidence" value="ECO:0007669"/>
    <property type="project" value="InterPro"/>
</dbReference>
<proteinExistence type="predicted"/>
<evidence type="ECO:0000256" key="1">
    <source>
        <dbReference type="SAM" id="MobiDB-lite"/>
    </source>
</evidence>
<dbReference type="EMBL" id="CAJOBR010002736">
    <property type="protein sequence ID" value="CAF4701081.1"/>
    <property type="molecule type" value="Genomic_DNA"/>
</dbReference>
<evidence type="ECO:0000313" key="4">
    <source>
        <dbReference type="Proteomes" id="UP000663848"/>
    </source>
</evidence>
<reference evidence="3" key="1">
    <citation type="submission" date="2021-02" db="EMBL/GenBank/DDBJ databases">
        <authorList>
            <person name="Nowell W R."/>
        </authorList>
    </citation>
    <scope>NUCLEOTIDE SEQUENCE</scope>
</reference>
<dbReference type="GO" id="GO:0004674">
    <property type="term" value="F:protein serine/threonine kinase activity"/>
    <property type="evidence" value="ECO:0007669"/>
    <property type="project" value="InterPro"/>
</dbReference>
<protein>
    <submittedName>
        <fullName evidence="3">Uncharacterized protein</fullName>
    </submittedName>
</protein>
<accession>A0A821IHN5</accession>
<dbReference type="Pfam" id="PF15785">
    <property type="entry name" value="SMG1"/>
    <property type="match status" value="1"/>
</dbReference>
<dbReference type="EMBL" id="CAJOBQ010002742">
    <property type="protein sequence ID" value="CAF4576529.1"/>
    <property type="molecule type" value="Genomic_DNA"/>
</dbReference>
<feature type="region of interest" description="Disordered" evidence="1">
    <location>
        <begin position="207"/>
        <end position="237"/>
    </location>
</feature>
<dbReference type="InterPro" id="IPR031559">
    <property type="entry name" value="SMG1"/>
</dbReference>
<evidence type="ECO:0000313" key="3">
    <source>
        <dbReference type="EMBL" id="CAF4701081.1"/>
    </source>
</evidence>
<organism evidence="3 4">
    <name type="scientific">Rotaria socialis</name>
    <dbReference type="NCBI Taxonomy" id="392032"/>
    <lineage>
        <taxon>Eukaryota</taxon>
        <taxon>Metazoa</taxon>
        <taxon>Spiralia</taxon>
        <taxon>Gnathifera</taxon>
        <taxon>Rotifera</taxon>
        <taxon>Eurotatoria</taxon>
        <taxon>Bdelloidea</taxon>
        <taxon>Philodinida</taxon>
        <taxon>Philodinidae</taxon>
        <taxon>Rotaria</taxon>
    </lineage>
</organism>